<feature type="non-terminal residue" evidence="2">
    <location>
        <position position="399"/>
    </location>
</feature>
<evidence type="ECO:0000256" key="1">
    <source>
        <dbReference type="SAM" id="MobiDB-lite"/>
    </source>
</evidence>
<feature type="compositionally biased region" description="Basic and acidic residues" evidence="1">
    <location>
        <begin position="30"/>
        <end position="55"/>
    </location>
</feature>
<feature type="compositionally biased region" description="Basic and acidic residues" evidence="1">
    <location>
        <begin position="1"/>
        <end position="19"/>
    </location>
</feature>
<feature type="region of interest" description="Disordered" evidence="1">
    <location>
        <begin position="270"/>
        <end position="298"/>
    </location>
</feature>
<feature type="region of interest" description="Disordered" evidence="1">
    <location>
        <begin position="1"/>
        <end position="64"/>
    </location>
</feature>
<protein>
    <submittedName>
        <fullName evidence="2">Uncharacterized protein</fullName>
    </submittedName>
</protein>
<comment type="caution">
    <text evidence="2">The sequence shown here is derived from an EMBL/GenBank/DDBJ whole genome shotgun (WGS) entry which is preliminary data.</text>
</comment>
<reference evidence="2" key="1">
    <citation type="submission" date="2021-03" db="EMBL/GenBank/DDBJ databases">
        <title>Draft genome sequence of rust myrtle Austropuccinia psidii MF-1, a brazilian biotype.</title>
        <authorList>
            <person name="Quecine M.C."/>
            <person name="Pachon D.M.R."/>
            <person name="Bonatelli M.L."/>
            <person name="Correr F.H."/>
            <person name="Franceschini L.M."/>
            <person name="Leite T.F."/>
            <person name="Margarido G.R.A."/>
            <person name="Almeida C.A."/>
            <person name="Ferrarezi J.A."/>
            <person name="Labate C.A."/>
        </authorList>
    </citation>
    <scope>NUCLEOTIDE SEQUENCE</scope>
    <source>
        <strain evidence="2">MF-1</strain>
    </source>
</reference>
<dbReference type="OrthoDB" id="126000at2759"/>
<sequence length="399" mass="45639">MNEETFARRPALEKSRAIQDAEDNGPNRFHHAEVHLEPNSKENKKEAQGIKDTKKMTSGVSKGQKFEKEDYERICTYLENEENYNDLFEESKGTNSAAEKSAKIQAFEIFAEYLKLNHSKGLLQLSGKELQQRLAAHKKKYLDAARSWNEISPRVHPREHGSLIEALEAQCACFGRMHRIFGKKPTENPSFRFDSCIHIAQNEPVENIVNDPAEISYDNKTLGVMDEGLNVQMEGQVLKLPQEQVVENGLPLDFNIEEYHFSPYGDQAQIHQATQTSSSSALHTQNQSLPAEPAPTAQRPSLLFRVPRSSIQSETAGPTTQRQIFQELIEFQRTRAEKDDKFRMMEIEIKKNELQLQREKLKIKTADSIQVTRAEAVSNWVNRGRTSSDIERLLKLVFQ</sequence>
<name>A0A9Q3I323_9BASI</name>
<dbReference type="AlphaFoldDB" id="A0A9Q3I323"/>
<gene>
    <name evidence="2" type="ORF">O181_065893</name>
</gene>
<evidence type="ECO:0000313" key="3">
    <source>
        <dbReference type="Proteomes" id="UP000765509"/>
    </source>
</evidence>
<organism evidence="2 3">
    <name type="scientific">Austropuccinia psidii MF-1</name>
    <dbReference type="NCBI Taxonomy" id="1389203"/>
    <lineage>
        <taxon>Eukaryota</taxon>
        <taxon>Fungi</taxon>
        <taxon>Dikarya</taxon>
        <taxon>Basidiomycota</taxon>
        <taxon>Pucciniomycotina</taxon>
        <taxon>Pucciniomycetes</taxon>
        <taxon>Pucciniales</taxon>
        <taxon>Sphaerophragmiaceae</taxon>
        <taxon>Austropuccinia</taxon>
    </lineage>
</organism>
<evidence type="ECO:0000313" key="2">
    <source>
        <dbReference type="EMBL" id="MBW0526178.1"/>
    </source>
</evidence>
<dbReference type="EMBL" id="AVOT02032426">
    <property type="protein sequence ID" value="MBW0526178.1"/>
    <property type="molecule type" value="Genomic_DNA"/>
</dbReference>
<proteinExistence type="predicted"/>
<dbReference type="PANTHER" id="PTHR33246">
    <property type="entry name" value="CCHC-TYPE DOMAIN-CONTAINING PROTEIN"/>
    <property type="match status" value="1"/>
</dbReference>
<feature type="compositionally biased region" description="Polar residues" evidence="1">
    <location>
        <begin position="270"/>
        <end position="289"/>
    </location>
</feature>
<accession>A0A9Q3I323</accession>
<keyword evidence="3" id="KW-1185">Reference proteome</keyword>
<dbReference type="Proteomes" id="UP000765509">
    <property type="component" value="Unassembled WGS sequence"/>
</dbReference>
<dbReference type="PANTHER" id="PTHR33246:SF51">
    <property type="entry name" value="MYB_SANT-LIKE DOMAIN-CONTAINING PROTEIN"/>
    <property type="match status" value="1"/>
</dbReference>